<dbReference type="FunFam" id="2.20.28.10:FF:000001">
    <property type="entry name" value="Rubredoxin"/>
    <property type="match status" value="1"/>
</dbReference>
<dbReference type="AlphaFoldDB" id="L0HCA7"/>
<evidence type="ECO:0000256" key="1">
    <source>
        <dbReference type="ARBA" id="ARBA00002360"/>
    </source>
</evidence>
<dbReference type="GO" id="GO:0043448">
    <property type="term" value="P:alkane catabolic process"/>
    <property type="evidence" value="ECO:0007669"/>
    <property type="project" value="TreeGrafter"/>
</dbReference>
<accession>L0HCA7</accession>
<dbReference type="CDD" id="cd00730">
    <property type="entry name" value="rubredoxin"/>
    <property type="match status" value="1"/>
</dbReference>
<proteinExistence type="inferred from homology"/>
<dbReference type="Pfam" id="PF00301">
    <property type="entry name" value="Rubredoxin"/>
    <property type="match status" value="1"/>
</dbReference>
<evidence type="ECO:0000256" key="2">
    <source>
        <dbReference type="ARBA" id="ARBA00022448"/>
    </source>
</evidence>
<evidence type="ECO:0000256" key="5">
    <source>
        <dbReference type="ARBA" id="ARBA00023004"/>
    </source>
</evidence>
<dbReference type="InterPro" id="IPR024934">
    <property type="entry name" value="Rubredoxin-like_dom"/>
</dbReference>
<dbReference type="STRING" id="593750.Metfor_1337"/>
<name>L0HCA7_METFS</name>
<protein>
    <recommendedName>
        <fullName evidence="6">Rubredoxin</fullName>
    </recommendedName>
</protein>
<evidence type="ECO:0000256" key="4">
    <source>
        <dbReference type="ARBA" id="ARBA00022982"/>
    </source>
</evidence>
<feature type="domain" description="Rubredoxin-like" evidence="7">
    <location>
        <begin position="7"/>
        <end position="61"/>
    </location>
</feature>
<dbReference type="PANTHER" id="PTHR47627:SF1">
    <property type="entry name" value="RUBREDOXIN-1-RELATED"/>
    <property type="match status" value="1"/>
</dbReference>
<dbReference type="PANTHER" id="PTHR47627">
    <property type="entry name" value="RUBREDOXIN"/>
    <property type="match status" value="1"/>
</dbReference>
<dbReference type="GO" id="GO:0005506">
    <property type="term" value="F:iron ion binding"/>
    <property type="evidence" value="ECO:0007669"/>
    <property type="project" value="UniProtKB-UniRule"/>
</dbReference>
<dbReference type="KEGG" id="mfo:Metfor_1337"/>
<organism evidence="8 9">
    <name type="scientific">Methanoregula formicica (strain DSM 22288 / NBRC 105244 / SMSP)</name>
    <dbReference type="NCBI Taxonomy" id="593750"/>
    <lineage>
        <taxon>Archaea</taxon>
        <taxon>Methanobacteriati</taxon>
        <taxon>Methanobacteriota</taxon>
        <taxon>Stenosarchaea group</taxon>
        <taxon>Methanomicrobia</taxon>
        <taxon>Methanomicrobiales</taxon>
        <taxon>Methanoregulaceae</taxon>
        <taxon>Methanoregula</taxon>
    </lineage>
</organism>
<dbReference type="OrthoDB" id="371635at2157"/>
<comment type="function">
    <text evidence="1">Rubredoxin is a small nonheme, iron protein lacking acid-labile sulfide. Its single Fe, chelated to 4 Cys, functions as an electron acceptor and may also stabilize the conformation of the molecule.</text>
</comment>
<evidence type="ECO:0000313" key="9">
    <source>
        <dbReference type="Proteomes" id="UP000010824"/>
    </source>
</evidence>
<evidence type="ECO:0000259" key="7">
    <source>
        <dbReference type="PROSITE" id="PS50903"/>
    </source>
</evidence>
<dbReference type="InParanoid" id="L0HCA7"/>
<evidence type="ECO:0000256" key="3">
    <source>
        <dbReference type="ARBA" id="ARBA00022723"/>
    </source>
</evidence>
<dbReference type="InterPro" id="IPR024935">
    <property type="entry name" value="Rubredoxin_dom"/>
</dbReference>
<evidence type="ECO:0000313" key="8">
    <source>
        <dbReference type="EMBL" id="AGB02377.1"/>
    </source>
</evidence>
<comment type="cofactor">
    <cofactor evidence="6">
        <name>Fe(3+)</name>
        <dbReference type="ChEBI" id="CHEBI:29034"/>
    </cofactor>
</comment>
<dbReference type="HOGENOM" id="CLU_128747_3_2_2"/>
<dbReference type="SUPFAM" id="SSF57802">
    <property type="entry name" value="Rubredoxin-like"/>
    <property type="match status" value="1"/>
</dbReference>
<keyword evidence="2" id="KW-0813">Transport</keyword>
<keyword evidence="9" id="KW-1185">Reference proteome</keyword>
<dbReference type="Proteomes" id="UP000010824">
    <property type="component" value="Chromosome"/>
</dbReference>
<keyword evidence="5 6" id="KW-0408">Iron</keyword>
<keyword evidence="3 6" id="KW-0479">Metal-binding</keyword>
<dbReference type="eggNOG" id="arCOG04391">
    <property type="taxonomic scope" value="Archaea"/>
</dbReference>
<comment type="similarity">
    <text evidence="6">Belongs to the rubredoxin family.</text>
</comment>
<reference evidence="9" key="1">
    <citation type="submission" date="2011-12" db="EMBL/GenBank/DDBJ databases">
        <title>Complete sequence of Methanoregula formicicum SMSP.</title>
        <authorList>
            <person name="Lucas S."/>
            <person name="Han J."/>
            <person name="Lapidus A."/>
            <person name="Cheng J.-F."/>
            <person name="Goodwin L."/>
            <person name="Pitluck S."/>
            <person name="Peters L."/>
            <person name="Ovchinnikova G."/>
            <person name="Teshima H."/>
            <person name="Detter J.C."/>
            <person name="Han C."/>
            <person name="Tapia R."/>
            <person name="Land M."/>
            <person name="Hauser L."/>
            <person name="Kyrpides N."/>
            <person name="Ivanova N."/>
            <person name="Pagani I."/>
            <person name="Imachi H."/>
            <person name="Tamaki H."/>
            <person name="Sekiguchi Y."/>
            <person name="Kamagata Y."/>
            <person name="Cadillo-Quiroz H."/>
            <person name="Zinder S."/>
            <person name="Liu W.-T."/>
            <person name="Woyke T."/>
        </authorList>
    </citation>
    <scope>NUCLEOTIDE SEQUENCE [LARGE SCALE GENOMIC DNA]</scope>
    <source>
        <strain evidence="9">DSM 22288 / NBRC 105244 / SMSP</strain>
    </source>
</reference>
<dbReference type="PROSITE" id="PS50903">
    <property type="entry name" value="RUBREDOXIN_LIKE"/>
    <property type="match status" value="1"/>
</dbReference>
<dbReference type="PRINTS" id="PR00163">
    <property type="entry name" value="RUBREDOXIN"/>
</dbReference>
<sequence>MVVEEKLARWVCLECHYIYDPVKGDPKNGIPAGTPWEKVPDTWRCPECKILKAKKGVFRRLDD</sequence>
<dbReference type="GeneID" id="32188738"/>
<evidence type="ECO:0000256" key="6">
    <source>
        <dbReference type="RuleBase" id="RU003820"/>
    </source>
</evidence>
<dbReference type="GO" id="GO:0009055">
    <property type="term" value="F:electron transfer activity"/>
    <property type="evidence" value="ECO:0007669"/>
    <property type="project" value="TreeGrafter"/>
</dbReference>
<reference evidence="8 9" key="2">
    <citation type="journal article" date="2014" name="Genome Announc.">
        <title>Complete Genome Sequence of Methanoregula formicica SMSPT, a Mesophilic Hydrogenotrophic Methanogen Isolated from a Methanogenic Upflow Anaerobic Sludge Blanket Reactor.</title>
        <authorList>
            <person name="Yamamoto K."/>
            <person name="Tamaki H."/>
            <person name="Cadillo-Quiroz H."/>
            <person name="Imachi H."/>
            <person name="Kyrpides N."/>
            <person name="Woyke T."/>
            <person name="Goodwin L."/>
            <person name="Zinder S.H."/>
            <person name="Kamagata Y."/>
            <person name="Liu W.T."/>
        </authorList>
    </citation>
    <scope>NUCLEOTIDE SEQUENCE [LARGE SCALE GENOMIC DNA]</scope>
    <source>
        <strain evidence="9">DSM 22288 / NBRC 105244 / SMSP</strain>
    </source>
</reference>
<dbReference type="InterPro" id="IPR050526">
    <property type="entry name" value="Rubredoxin_ET"/>
</dbReference>
<gene>
    <name evidence="8" type="ordered locus">Metfor_1337</name>
</gene>
<dbReference type="RefSeq" id="WP_015285340.1">
    <property type="nucleotide sequence ID" value="NC_019943.1"/>
</dbReference>
<dbReference type="EMBL" id="CP003167">
    <property type="protein sequence ID" value="AGB02377.1"/>
    <property type="molecule type" value="Genomic_DNA"/>
</dbReference>
<keyword evidence="4 6" id="KW-0249">Electron transport</keyword>
<dbReference type="Gene3D" id="2.20.28.10">
    <property type="match status" value="1"/>
</dbReference>